<keyword evidence="1" id="KW-0479">Metal-binding</keyword>
<evidence type="ECO:0000256" key="4">
    <source>
        <dbReference type="PROSITE-ProRule" id="PRU00175"/>
    </source>
</evidence>
<dbReference type="InterPro" id="IPR047134">
    <property type="entry name" value="RNF4"/>
</dbReference>
<dbReference type="GO" id="GO:0008270">
    <property type="term" value="F:zinc ion binding"/>
    <property type="evidence" value="ECO:0007669"/>
    <property type="project" value="UniProtKB-KW"/>
</dbReference>
<dbReference type="PANTHER" id="PTHR23041:SF78">
    <property type="entry name" value="E3 UBIQUITIN-PROTEIN LIGASE RNF4"/>
    <property type="match status" value="1"/>
</dbReference>
<feature type="compositionally biased region" description="Pro residues" evidence="6">
    <location>
        <begin position="441"/>
        <end position="450"/>
    </location>
</feature>
<dbReference type="InterPro" id="IPR017907">
    <property type="entry name" value="Znf_RING_CS"/>
</dbReference>
<dbReference type="AlphaFoldDB" id="A0A2H3AKX7"/>
<dbReference type="Proteomes" id="UP000218334">
    <property type="component" value="Unassembled WGS sequence"/>
</dbReference>
<proteinExistence type="predicted"/>
<gene>
    <name evidence="8" type="ORF">ARMSODRAFT_1027377</name>
</gene>
<feature type="region of interest" description="Disordered" evidence="6">
    <location>
        <begin position="419"/>
        <end position="456"/>
    </location>
</feature>
<feature type="coiled-coil region" evidence="5">
    <location>
        <begin position="276"/>
        <end position="324"/>
    </location>
</feature>
<protein>
    <recommendedName>
        <fullName evidence="7">RING-type domain-containing protein</fullName>
    </recommendedName>
</protein>
<dbReference type="SMART" id="SM00184">
    <property type="entry name" value="RING"/>
    <property type="match status" value="1"/>
</dbReference>
<dbReference type="InterPro" id="IPR013083">
    <property type="entry name" value="Znf_RING/FYVE/PHD"/>
</dbReference>
<evidence type="ECO:0000256" key="5">
    <source>
        <dbReference type="SAM" id="Coils"/>
    </source>
</evidence>
<accession>A0A2H3AKX7</accession>
<dbReference type="InterPro" id="IPR001841">
    <property type="entry name" value="Znf_RING"/>
</dbReference>
<feature type="compositionally biased region" description="Low complexity" evidence="6">
    <location>
        <begin position="160"/>
        <end position="181"/>
    </location>
</feature>
<keyword evidence="2 4" id="KW-0863">Zinc-finger</keyword>
<reference evidence="9" key="1">
    <citation type="journal article" date="2017" name="Nat. Ecol. Evol.">
        <title>Genome expansion and lineage-specific genetic innovations in the forest pathogenic fungi Armillaria.</title>
        <authorList>
            <person name="Sipos G."/>
            <person name="Prasanna A.N."/>
            <person name="Walter M.C."/>
            <person name="O'Connor E."/>
            <person name="Balint B."/>
            <person name="Krizsan K."/>
            <person name="Kiss B."/>
            <person name="Hess J."/>
            <person name="Varga T."/>
            <person name="Slot J."/>
            <person name="Riley R."/>
            <person name="Boka B."/>
            <person name="Rigling D."/>
            <person name="Barry K."/>
            <person name="Lee J."/>
            <person name="Mihaltcheva S."/>
            <person name="LaButti K."/>
            <person name="Lipzen A."/>
            <person name="Waldron R."/>
            <person name="Moloney N.M."/>
            <person name="Sperisen C."/>
            <person name="Kredics L."/>
            <person name="Vagvoelgyi C."/>
            <person name="Patrignani A."/>
            <person name="Fitzpatrick D."/>
            <person name="Nagy I."/>
            <person name="Doyle S."/>
            <person name="Anderson J.B."/>
            <person name="Grigoriev I.V."/>
            <person name="Gueldener U."/>
            <person name="Muensterkoetter M."/>
            <person name="Nagy L.G."/>
        </authorList>
    </citation>
    <scope>NUCLEOTIDE SEQUENCE [LARGE SCALE GENOMIC DNA]</scope>
    <source>
        <strain evidence="9">28-4</strain>
    </source>
</reference>
<evidence type="ECO:0000313" key="9">
    <source>
        <dbReference type="Proteomes" id="UP000218334"/>
    </source>
</evidence>
<sequence length="456" mass="50370">MPQSPHGISSPVLTVSASNPPGLSRHNQKPILPHRSAPVQSPSTTAFKIDNNFGDLFQHTLSLWSPQAVQGTISPICKAEDWDDILASSSAAALMVQKLVNDTPEEHSHVDQVSLPRLQTPGPSCWTSSHTVKYDPFGDIPSPVSEAWIADNGYSSPDIARPARPASAMSPVASSAPSSVSGKNEPSPMALIFPPFTMSHTNPGAQTELGMPSVGTVTRRRGKARLSNTVRSQSVIIIEDDIPVRSYSNKRRTKRKPALPSGDVIVISSDEEEEPRTKKTKKLLKLEGEVKTLKKENIKAKQAQQKAEEQLARYEEEIQEIRMSKADRPTVDISELDHDVTCEICMSKLWYPFILPVCGHIYCQECIETWFSKTLENHWRANPGYRYGPVHTCPTCRKPVMNRPAEVYKMKSIVRAVAAAQGESSPRRGANERGDENLPGRPDPWDPYFPPALQGM</sequence>
<dbReference type="PROSITE" id="PS50089">
    <property type="entry name" value="ZF_RING_2"/>
    <property type="match status" value="1"/>
</dbReference>
<dbReference type="Pfam" id="PF00097">
    <property type="entry name" value="zf-C3HC4"/>
    <property type="match status" value="1"/>
</dbReference>
<evidence type="ECO:0000256" key="2">
    <source>
        <dbReference type="ARBA" id="ARBA00022771"/>
    </source>
</evidence>
<evidence type="ECO:0000259" key="7">
    <source>
        <dbReference type="PROSITE" id="PS50089"/>
    </source>
</evidence>
<evidence type="ECO:0000313" key="8">
    <source>
        <dbReference type="EMBL" id="PBK59525.1"/>
    </source>
</evidence>
<organism evidence="8 9">
    <name type="scientific">Armillaria solidipes</name>
    <dbReference type="NCBI Taxonomy" id="1076256"/>
    <lineage>
        <taxon>Eukaryota</taxon>
        <taxon>Fungi</taxon>
        <taxon>Dikarya</taxon>
        <taxon>Basidiomycota</taxon>
        <taxon>Agaricomycotina</taxon>
        <taxon>Agaricomycetes</taxon>
        <taxon>Agaricomycetidae</taxon>
        <taxon>Agaricales</taxon>
        <taxon>Marasmiineae</taxon>
        <taxon>Physalacriaceae</taxon>
        <taxon>Armillaria</taxon>
    </lineage>
</organism>
<feature type="compositionally biased region" description="Polar residues" evidence="6">
    <location>
        <begin position="1"/>
        <end position="21"/>
    </location>
</feature>
<dbReference type="PROSITE" id="PS00518">
    <property type="entry name" value="ZF_RING_1"/>
    <property type="match status" value="1"/>
</dbReference>
<dbReference type="InterPro" id="IPR018957">
    <property type="entry name" value="Znf_C3HC4_RING-type"/>
</dbReference>
<dbReference type="Gene3D" id="3.30.40.10">
    <property type="entry name" value="Zinc/RING finger domain, C3HC4 (zinc finger)"/>
    <property type="match status" value="1"/>
</dbReference>
<keyword evidence="3" id="KW-0862">Zinc</keyword>
<dbReference type="STRING" id="1076256.A0A2H3AKX7"/>
<dbReference type="PANTHER" id="PTHR23041">
    <property type="entry name" value="RING FINGER DOMAIN-CONTAINING"/>
    <property type="match status" value="1"/>
</dbReference>
<evidence type="ECO:0000256" key="6">
    <source>
        <dbReference type="SAM" id="MobiDB-lite"/>
    </source>
</evidence>
<name>A0A2H3AKX7_9AGAR</name>
<feature type="region of interest" description="Disordered" evidence="6">
    <location>
        <begin position="160"/>
        <end position="185"/>
    </location>
</feature>
<keyword evidence="5" id="KW-0175">Coiled coil</keyword>
<evidence type="ECO:0000256" key="3">
    <source>
        <dbReference type="ARBA" id="ARBA00022833"/>
    </source>
</evidence>
<dbReference type="SUPFAM" id="SSF57850">
    <property type="entry name" value="RING/U-box"/>
    <property type="match status" value="1"/>
</dbReference>
<feature type="compositionally biased region" description="Basic and acidic residues" evidence="6">
    <location>
        <begin position="425"/>
        <end position="438"/>
    </location>
</feature>
<feature type="region of interest" description="Disordered" evidence="6">
    <location>
        <begin position="1"/>
        <end position="42"/>
    </location>
</feature>
<keyword evidence="9" id="KW-1185">Reference proteome</keyword>
<evidence type="ECO:0000256" key="1">
    <source>
        <dbReference type="ARBA" id="ARBA00022723"/>
    </source>
</evidence>
<dbReference type="EMBL" id="KZ293503">
    <property type="protein sequence ID" value="PBK59525.1"/>
    <property type="molecule type" value="Genomic_DNA"/>
</dbReference>
<feature type="domain" description="RING-type" evidence="7">
    <location>
        <begin position="342"/>
        <end position="397"/>
    </location>
</feature>